<evidence type="ECO:0000256" key="4">
    <source>
        <dbReference type="ARBA" id="ARBA00011533"/>
    </source>
</evidence>
<dbReference type="Pfam" id="PF07347">
    <property type="entry name" value="CI-B14_5a"/>
    <property type="match status" value="1"/>
</dbReference>
<dbReference type="EnsemblMetazoa" id="CapteT226766">
    <property type="protein sequence ID" value="CapteP226766"/>
    <property type="gene ID" value="CapteG226766"/>
</dbReference>
<evidence type="ECO:0000313" key="15">
    <source>
        <dbReference type="EMBL" id="ELU18865.1"/>
    </source>
</evidence>
<reference evidence="15 17" key="2">
    <citation type="journal article" date="2013" name="Nature">
        <title>Insights into bilaterian evolution from three spiralian genomes.</title>
        <authorList>
            <person name="Simakov O."/>
            <person name="Marletaz F."/>
            <person name="Cho S.J."/>
            <person name="Edsinger-Gonzales E."/>
            <person name="Havlak P."/>
            <person name="Hellsten U."/>
            <person name="Kuo D.H."/>
            <person name="Larsson T."/>
            <person name="Lv J."/>
            <person name="Arendt D."/>
            <person name="Savage R."/>
            <person name="Osoegawa K."/>
            <person name="de Jong P."/>
            <person name="Grimwood J."/>
            <person name="Chapman J.A."/>
            <person name="Shapiro H."/>
            <person name="Aerts A."/>
            <person name="Otillar R.P."/>
            <person name="Terry A.Y."/>
            <person name="Boore J.L."/>
            <person name="Grigoriev I.V."/>
            <person name="Lindberg D.R."/>
            <person name="Seaver E.C."/>
            <person name="Weisblat D.A."/>
            <person name="Putnam N.H."/>
            <person name="Rokhsar D.S."/>
        </authorList>
    </citation>
    <scope>NUCLEOTIDE SEQUENCE</scope>
    <source>
        <strain evidence="15 17">I ESC-2004</strain>
    </source>
</reference>
<keyword evidence="6" id="KW-0813">Transport</keyword>
<keyword evidence="9" id="KW-0249">Electron transport</keyword>
<evidence type="ECO:0000313" key="17">
    <source>
        <dbReference type="Proteomes" id="UP000014760"/>
    </source>
</evidence>
<protein>
    <recommendedName>
        <fullName evidence="5">NADH dehydrogenase [ubiquinone] 1 alpha subcomplex subunit 7</fullName>
    </recommendedName>
    <alternativeName>
        <fullName evidence="14">Complex I-B14.5a</fullName>
    </alternativeName>
    <alternativeName>
        <fullName evidence="13">NADH-ubiquinone oxidoreductase subunit B14.5a</fullName>
    </alternativeName>
</protein>
<evidence type="ECO:0000256" key="6">
    <source>
        <dbReference type="ARBA" id="ARBA00022448"/>
    </source>
</evidence>
<comment type="function">
    <text evidence="1">Accessory subunit of the mitochondrial membrane respiratory chain NADH dehydrogenase (Complex I), that is believed not to be involved in catalysis. Complex I functions in the transfer of electrons from NADH to the respiratory chain. The immediate electron acceptor for the enzyme is believed to be ubiquinone.</text>
</comment>
<keyword evidence="7" id="KW-0679">Respiratory chain</keyword>
<comment type="subunit">
    <text evidence="4">Complex I is composed of 45 different subunits.</text>
</comment>
<evidence type="ECO:0000256" key="5">
    <source>
        <dbReference type="ARBA" id="ARBA00016383"/>
    </source>
</evidence>
<name>N1PBA5_CAPTE</name>
<dbReference type="GO" id="GO:0005743">
    <property type="term" value="C:mitochondrial inner membrane"/>
    <property type="evidence" value="ECO:0007669"/>
    <property type="project" value="UniProtKB-SubCell"/>
</dbReference>
<evidence type="ECO:0000256" key="11">
    <source>
        <dbReference type="ARBA" id="ARBA00023128"/>
    </source>
</evidence>
<dbReference type="GO" id="GO:0006120">
    <property type="term" value="P:mitochondrial electron transport, NADH to ubiquinone"/>
    <property type="evidence" value="ECO:0007669"/>
    <property type="project" value="TreeGrafter"/>
</dbReference>
<reference evidence="17" key="1">
    <citation type="submission" date="2012-12" db="EMBL/GenBank/DDBJ databases">
        <authorList>
            <person name="Hellsten U."/>
            <person name="Grimwood J."/>
            <person name="Chapman J.A."/>
            <person name="Shapiro H."/>
            <person name="Aerts A."/>
            <person name="Otillar R.P."/>
            <person name="Terry A.Y."/>
            <person name="Boore J.L."/>
            <person name="Simakov O."/>
            <person name="Marletaz F."/>
            <person name="Cho S.-J."/>
            <person name="Edsinger-Gonzales E."/>
            <person name="Havlak P."/>
            <person name="Kuo D.-H."/>
            <person name="Larsson T."/>
            <person name="Lv J."/>
            <person name="Arendt D."/>
            <person name="Savage R."/>
            <person name="Osoegawa K."/>
            <person name="de Jong P."/>
            <person name="Lindberg D.R."/>
            <person name="Seaver E.C."/>
            <person name="Weisblat D.A."/>
            <person name="Putnam N.H."/>
            <person name="Grigoriev I.V."/>
            <person name="Rokhsar D.S."/>
        </authorList>
    </citation>
    <scope>NUCLEOTIDE SEQUENCE</scope>
    <source>
        <strain evidence="17">I ESC-2004</strain>
    </source>
</reference>
<dbReference type="AlphaFoldDB" id="N1PBA5"/>
<keyword evidence="12" id="KW-0472">Membrane</keyword>
<proteinExistence type="inferred from homology"/>
<comment type="similarity">
    <text evidence="3">Belongs to the complex I NDUFA7 subunit family.</text>
</comment>
<keyword evidence="11" id="KW-0496">Mitochondrion</keyword>
<evidence type="ECO:0000256" key="3">
    <source>
        <dbReference type="ARBA" id="ARBA00005482"/>
    </source>
</evidence>
<dbReference type="HOGENOM" id="CLU_149566_1_0_1"/>
<reference evidence="16" key="3">
    <citation type="submission" date="2015-06" db="UniProtKB">
        <authorList>
            <consortium name="EnsemblMetazoa"/>
        </authorList>
    </citation>
    <scope>IDENTIFICATION</scope>
</reference>
<dbReference type="PANTHER" id="PTHR12485">
    <property type="entry name" value="NADH-UBIQUINONE OXIDOREDUCTASE SUBUNIT B"/>
    <property type="match status" value="1"/>
</dbReference>
<comment type="subcellular location">
    <subcellularLocation>
        <location evidence="2">Mitochondrion inner membrane</location>
        <topology evidence="2">Peripheral membrane protein</topology>
        <orientation evidence="2">Matrix side</orientation>
    </subcellularLocation>
</comment>
<dbReference type="FunCoup" id="N1PBA5">
    <property type="interactions" value="601"/>
</dbReference>
<evidence type="ECO:0000256" key="9">
    <source>
        <dbReference type="ARBA" id="ARBA00022982"/>
    </source>
</evidence>
<organism evidence="15">
    <name type="scientific">Capitella teleta</name>
    <name type="common">Polychaete worm</name>
    <dbReference type="NCBI Taxonomy" id="283909"/>
    <lineage>
        <taxon>Eukaryota</taxon>
        <taxon>Metazoa</taxon>
        <taxon>Spiralia</taxon>
        <taxon>Lophotrochozoa</taxon>
        <taxon>Annelida</taxon>
        <taxon>Polychaeta</taxon>
        <taxon>Sedentaria</taxon>
        <taxon>Scolecida</taxon>
        <taxon>Capitellidae</taxon>
        <taxon>Capitella</taxon>
    </lineage>
</organism>
<dbReference type="Proteomes" id="UP000014760">
    <property type="component" value="Unassembled WGS sequence"/>
</dbReference>
<accession>N1PBA5</accession>
<dbReference type="EMBL" id="AMQN01000043">
    <property type="status" value="NOT_ANNOTATED_CDS"/>
    <property type="molecule type" value="Genomic_DNA"/>
</dbReference>
<sequence length="120" mass="13483">MAPRPTPREVTPFIYWLRNFLFYRTEAKNYLRFAQNITPRTQPLPNLPFGVSHKLSANYYHTRDGRRDVQPPEIVGSKSLTAGQAIAGGAESAKVETPSKTTGRVIPGNGYNWQTGVNDY</sequence>
<gene>
    <name evidence="15" type="ORF">CAPTEDRAFT_226766</name>
</gene>
<dbReference type="OrthoDB" id="10063829at2759"/>
<keyword evidence="8" id="KW-0999">Mitochondrion inner membrane</keyword>
<evidence type="ECO:0000256" key="10">
    <source>
        <dbReference type="ARBA" id="ARBA00022990"/>
    </source>
</evidence>
<evidence type="ECO:0000256" key="12">
    <source>
        <dbReference type="ARBA" id="ARBA00023136"/>
    </source>
</evidence>
<evidence type="ECO:0000313" key="16">
    <source>
        <dbReference type="EnsemblMetazoa" id="CapteP226766"/>
    </source>
</evidence>
<evidence type="ECO:0000256" key="7">
    <source>
        <dbReference type="ARBA" id="ARBA00022660"/>
    </source>
</evidence>
<dbReference type="STRING" id="283909.N1PBA5"/>
<evidence type="ECO:0000256" key="14">
    <source>
        <dbReference type="ARBA" id="ARBA00033401"/>
    </source>
</evidence>
<dbReference type="PANTHER" id="PTHR12485:SF1">
    <property type="entry name" value="NADH DEHYDROGENASE [UBIQUINONE] 1 ALPHA SUBCOMPLEX SUBUNIT 7"/>
    <property type="match status" value="1"/>
</dbReference>
<evidence type="ECO:0000256" key="8">
    <source>
        <dbReference type="ARBA" id="ARBA00022792"/>
    </source>
</evidence>
<evidence type="ECO:0000256" key="2">
    <source>
        <dbReference type="ARBA" id="ARBA00004443"/>
    </source>
</evidence>
<keyword evidence="17" id="KW-1185">Reference proteome</keyword>
<evidence type="ECO:0000256" key="1">
    <source>
        <dbReference type="ARBA" id="ARBA00003195"/>
    </source>
</evidence>
<evidence type="ECO:0000256" key="13">
    <source>
        <dbReference type="ARBA" id="ARBA00030360"/>
    </source>
</evidence>
<dbReference type="EMBL" id="KB291798">
    <property type="protein sequence ID" value="ELU18865.1"/>
    <property type="molecule type" value="Genomic_DNA"/>
</dbReference>
<dbReference type="InterPro" id="IPR009947">
    <property type="entry name" value="NDUA7"/>
</dbReference>
<dbReference type="OMA" id="ANYYFTR"/>
<keyword evidence="10" id="KW-0007">Acetylation</keyword>